<gene>
    <name evidence="13" type="ORF">T310_3242</name>
</gene>
<dbReference type="GO" id="GO:0005829">
    <property type="term" value="C:cytosol"/>
    <property type="evidence" value="ECO:0007669"/>
    <property type="project" value="GOC"/>
</dbReference>
<dbReference type="Pfam" id="PF19566">
    <property type="entry name" value="Snx8_BAR_dom"/>
    <property type="match status" value="1"/>
</dbReference>
<dbReference type="PROSITE" id="PS50195">
    <property type="entry name" value="PX"/>
    <property type="match status" value="1"/>
</dbReference>
<evidence type="ECO:0000256" key="6">
    <source>
        <dbReference type="ARBA" id="ARBA00022448"/>
    </source>
</evidence>
<dbReference type="GO" id="GO:0032266">
    <property type="term" value="F:phosphatidylinositol-3-phosphate binding"/>
    <property type="evidence" value="ECO:0007669"/>
    <property type="project" value="TreeGrafter"/>
</dbReference>
<sequence>MSLFGTSPEEATEATSNRLSKSSLFADEPISGARSSGSALFADDAAGGDSPWDMPTPKRAARHELVKTVLPATDVPESYIDAYDSVLASGDKAGAGVGLTAVREILSSSGLDPRDQAKILNLVVPGDQEDVDGIGRNEFNVLLALVGLAQEGEDVTFDTVDERRKKLPQPRIPYLDQLRNEDKRPSSSQEASASPPPKSQPENTSTESRTLRQDSFGVSESDPWGSPDLHRGHNHASAGANEPALNGYGSVRSATNGWANVAAGYNNQTESQNGARSNGQPAGGPPSSSGSGWDGYNGGSGASFGNVGQPGLGGFGQSGDGQDGPSQRRSLGGGRVTGSGVEEVITINLLPEKEGMFMFQHRNYEVKSARRGSSVIRRYSDFVWLLDCLHKRYPFRQLPLLPPKRVAADSNSFLEKRRRGLVRFANALVRHPVLSQEQLVVMFLTVPTELSVWRKQATISVQEEFTGRVLPPDLEDSLPPNLNELFDTVRAGVKRSADIYINLCTLLERLAKRKEGLAADKLRFSLALKSLTEATRYAYAVDTNDIPLLNEGINATARHLATSQTLLEDEAKAWTEGVLEDLKRQRDCLVSMRELFDRRDRYAKDNIPQLERRIENNEKKLQDLRARPQGTVKPGEIEKLEEAIFKDKESIVQQHARGVFIKECIRDEITYFQQSQYHISRLHQDWSQELVKYAELQADNWRRLSDEVEGMPTGD</sequence>
<feature type="region of interest" description="Disordered" evidence="11">
    <location>
        <begin position="268"/>
        <end position="337"/>
    </location>
</feature>
<dbReference type="RefSeq" id="XP_013329350.1">
    <property type="nucleotide sequence ID" value="XM_013473896.1"/>
</dbReference>
<evidence type="ECO:0000256" key="4">
    <source>
        <dbReference type="ARBA" id="ARBA00010883"/>
    </source>
</evidence>
<feature type="domain" description="PX" evidence="12">
    <location>
        <begin position="342"/>
        <end position="450"/>
    </location>
</feature>
<keyword evidence="14" id="KW-1185">Reference proteome</keyword>
<dbReference type="InterPro" id="IPR045734">
    <property type="entry name" value="Snx8_BAR_dom"/>
</dbReference>
<evidence type="ECO:0000256" key="8">
    <source>
        <dbReference type="ARBA" id="ARBA00022927"/>
    </source>
</evidence>
<dbReference type="SUPFAM" id="SSF64268">
    <property type="entry name" value="PX domain"/>
    <property type="match status" value="1"/>
</dbReference>
<evidence type="ECO:0000256" key="1">
    <source>
        <dbReference type="ARBA" id="ARBA00002474"/>
    </source>
</evidence>
<dbReference type="Gene3D" id="1.20.1270.60">
    <property type="entry name" value="Arfaptin homology (AH) domain/BAR domain"/>
    <property type="match status" value="1"/>
</dbReference>
<dbReference type="InterPro" id="IPR035704">
    <property type="entry name" value="SNX8/Mvp1_PX"/>
</dbReference>
<evidence type="ECO:0000256" key="7">
    <source>
        <dbReference type="ARBA" id="ARBA00022490"/>
    </source>
</evidence>
<keyword evidence="6" id="KW-0813">Transport</keyword>
<evidence type="ECO:0000256" key="2">
    <source>
        <dbReference type="ARBA" id="ARBA00004287"/>
    </source>
</evidence>
<keyword evidence="8" id="KW-0653">Protein transport</keyword>
<accession>A0A0F4YYP1</accession>
<evidence type="ECO:0000256" key="5">
    <source>
        <dbReference type="ARBA" id="ARBA00014268"/>
    </source>
</evidence>
<dbReference type="GO" id="GO:0016020">
    <property type="term" value="C:membrane"/>
    <property type="evidence" value="ECO:0007669"/>
    <property type="project" value="UniProtKB-SubCell"/>
</dbReference>
<dbReference type="Gene3D" id="3.30.1520.10">
    <property type="entry name" value="Phox-like domain"/>
    <property type="match status" value="1"/>
</dbReference>
<evidence type="ECO:0000256" key="3">
    <source>
        <dbReference type="ARBA" id="ARBA00004496"/>
    </source>
</evidence>
<dbReference type="PANTHER" id="PTHR47554:SF1">
    <property type="entry name" value="SORTING NEXIN MVP1"/>
    <property type="match status" value="1"/>
</dbReference>
<dbReference type="CDD" id="cd07597">
    <property type="entry name" value="BAR_SNX8"/>
    <property type="match status" value="1"/>
</dbReference>
<dbReference type="GO" id="GO:0006623">
    <property type="term" value="P:protein targeting to vacuole"/>
    <property type="evidence" value="ECO:0007669"/>
    <property type="project" value="TreeGrafter"/>
</dbReference>
<dbReference type="PANTHER" id="PTHR47554">
    <property type="entry name" value="SORTING NEXIN MVP1"/>
    <property type="match status" value="1"/>
</dbReference>
<dbReference type="AlphaFoldDB" id="A0A0F4YYP1"/>
<evidence type="ECO:0000259" key="12">
    <source>
        <dbReference type="PROSITE" id="PS50195"/>
    </source>
</evidence>
<evidence type="ECO:0000313" key="14">
    <source>
        <dbReference type="Proteomes" id="UP000053958"/>
    </source>
</evidence>
<dbReference type="GO" id="GO:0005768">
    <property type="term" value="C:endosome"/>
    <property type="evidence" value="ECO:0007669"/>
    <property type="project" value="TreeGrafter"/>
</dbReference>
<organism evidence="13 14">
    <name type="scientific">Rasamsonia emersonii (strain ATCC 16479 / CBS 393.64 / IMI 116815)</name>
    <dbReference type="NCBI Taxonomy" id="1408163"/>
    <lineage>
        <taxon>Eukaryota</taxon>
        <taxon>Fungi</taxon>
        <taxon>Dikarya</taxon>
        <taxon>Ascomycota</taxon>
        <taxon>Pezizomycotina</taxon>
        <taxon>Eurotiomycetes</taxon>
        <taxon>Eurotiomycetidae</taxon>
        <taxon>Eurotiales</taxon>
        <taxon>Trichocomaceae</taxon>
        <taxon>Rasamsonia</taxon>
    </lineage>
</organism>
<comment type="similarity">
    <text evidence="4">Belongs to the sorting nexin family.</text>
</comment>
<reference evidence="13 14" key="1">
    <citation type="submission" date="2015-04" db="EMBL/GenBank/DDBJ databases">
        <authorList>
            <person name="Heijne W.H."/>
            <person name="Fedorova N.D."/>
            <person name="Nierman W.C."/>
            <person name="Vollebregt A.W."/>
            <person name="Zhao Z."/>
            <person name="Wu L."/>
            <person name="Kumar M."/>
            <person name="Stam H."/>
            <person name="van den Berg M.A."/>
            <person name="Pel H.J."/>
        </authorList>
    </citation>
    <scope>NUCLEOTIDE SEQUENCE [LARGE SCALE GENOMIC DNA]</scope>
    <source>
        <strain evidence="13 14">CBS 393.64</strain>
    </source>
</reference>
<evidence type="ECO:0000256" key="9">
    <source>
        <dbReference type="ARBA" id="ARBA00023136"/>
    </source>
</evidence>
<comment type="subcellular location">
    <subcellularLocation>
        <location evidence="3">Cytoplasm</location>
    </subcellularLocation>
    <subcellularLocation>
        <location evidence="2">Membrane</location>
        <topology evidence="2">Peripheral membrane protein</topology>
        <orientation evidence="2">Cytoplasmic side</orientation>
    </subcellularLocation>
</comment>
<evidence type="ECO:0000256" key="11">
    <source>
        <dbReference type="SAM" id="MobiDB-lite"/>
    </source>
</evidence>
<dbReference type="SMART" id="SM00312">
    <property type="entry name" value="PX"/>
    <property type="match status" value="1"/>
</dbReference>
<feature type="compositionally biased region" description="Gly residues" evidence="11">
    <location>
        <begin position="292"/>
        <end position="322"/>
    </location>
</feature>
<dbReference type="STRING" id="1408163.A0A0F4YYP1"/>
<keyword evidence="9" id="KW-0472">Membrane</keyword>
<dbReference type="FunFam" id="3.30.1520.10:FF:000037">
    <property type="entry name" value="Sorting nexin mvp-1"/>
    <property type="match status" value="1"/>
</dbReference>
<comment type="function">
    <text evidence="1">Required for vacuolar protein sorting.</text>
</comment>
<feature type="region of interest" description="Disordered" evidence="11">
    <location>
        <begin position="1"/>
        <end position="59"/>
    </location>
</feature>
<dbReference type="CDD" id="cd06866">
    <property type="entry name" value="PX_SNX8_Mvp1p_like"/>
    <property type="match status" value="1"/>
</dbReference>
<dbReference type="Pfam" id="PF00787">
    <property type="entry name" value="PX"/>
    <property type="match status" value="1"/>
</dbReference>
<dbReference type="FunFam" id="1.20.1270.60:FF:000072">
    <property type="entry name" value="Sorting nexin MVP1"/>
    <property type="match status" value="1"/>
</dbReference>
<dbReference type="InterPro" id="IPR001683">
    <property type="entry name" value="PX_dom"/>
</dbReference>
<dbReference type="InterPro" id="IPR028662">
    <property type="entry name" value="SNX8/Mvp1"/>
</dbReference>
<dbReference type="Gene3D" id="1.10.238.10">
    <property type="entry name" value="EF-hand"/>
    <property type="match status" value="1"/>
</dbReference>
<comment type="caution">
    <text evidence="13">The sequence shown here is derived from an EMBL/GenBank/DDBJ whole genome shotgun (WGS) entry which is preliminary data.</text>
</comment>
<proteinExistence type="inferred from homology"/>
<dbReference type="GO" id="GO:0042147">
    <property type="term" value="P:retrograde transport, endosome to Golgi"/>
    <property type="evidence" value="ECO:0007669"/>
    <property type="project" value="InterPro"/>
</dbReference>
<feature type="region of interest" description="Disordered" evidence="11">
    <location>
        <begin position="160"/>
        <end position="248"/>
    </location>
</feature>
<name>A0A0F4YYP1_RASE3</name>
<dbReference type="GeneID" id="25315592"/>
<dbReference type="OrthoDB" id="10064318at2759"/>
<dbReference type="Proteomes" id="UP000053958">
    <property type="component" value="Unassembled WGS sequence"/>
</dbReference>
<evidence type="ECO:0000313" key="13">
    <source>
        <dbReference type="EMBL" id="KKA22738.1"/>
    </source>
</evidence>
<feature type="compositionally biased region" description="Polar residues" evidence="11">
    <location>
        <begin position="13"/>
        <end position="23"/>
    </location>
</feature>
<dbReference type="EMBL" id="LASV01000128">
    <property type="protein sequence ID" value="KKA22738.1"/>
    <property type="molecule type" value="Genomic_DNA"/>
</dbReference>
<evidence type="ECO:0000256" key="10">
    <source>
        <dbReference type="ARBA" id="ARBA00072009"/>
    </source>
</evidence>
<dbReference type="InterPro" id="IPR027267">
    <property type="entry name" value="AH/BAR_dom_sf"/>
</dbReference>
<keyword evidence="7" id="KW-0963">Cytoplasm</keyword>
<feature type="compositionally biased region" description="Low complexity" evidence="11">
    <location>
        <begin position="277"/>
        <end position="291"/>
    </location>
</feature>
<dbReference type="InterPro" id="IPR036871">
    <property type="entry name" value="PX_dom_sf"/>
</dbReference>
<protein>
    <recommendedName>
        <fullName evidence="5">Sorting nexin MVP1</fullName>
    </recommendedName>
    <alternativeName>
        <fullName evidence="10">Sorting nexin mvp1</fullName>
    </alternativeName>
</protein>